<dbReference type="GO" id="GO:0065002">
    <property type="term" value="P:intracellular protein transmembrane transport"/>
    <property type="evidence" value="ECO:0007669"/>
    <property type="project" value="TreeGrafter"/>
</dbReference>
<dbReference type="InterPro" id="IPR057815">
    <property type="entry name" value="C2CD5_C"/>
</dbReference>
<feature type="region of interest" description="Disordered" evidence="1">
    <location>
        <begin position="443"/>
        <end position="470"/>
    </location>
</feature>
<evidence type="ECO:0000259" key="3">
    <source>
        <dbReference type="Pfam" id="PF23128"/>
    </source>
</evidence>
<dbReference type="EMBL" id="MCFL01000044">
    <property type="protein sequence ID" value="ORZ32637.1"/>
    <property type="molecule type" value="Genomic_DNA"/>
</dbReference>
<feature type="region of interest" description="Disordered" evidence="1">
    <location>
        <begin position="317"/>
        <end position="360"/>
    </location>
</feature>
<protein>
    <submittedName>
        <fullName evidence="4">Uncharacterized protein</fullName>
    </submittedName>
</protein>
<dbReference type="GO" id="GO:0072659">
    <property type="term" value="P:protein localization to plasma membrane"/>
    <property type="evidence" value="ECO:0007669"/>
    <property type="project" value="TreeGrafter"/>
</dbReference>
<name>A0A1Y2HDH9_9FUNG</name>
<dbReference type="GO" id="GO:0005886">
    <property type="term" value="C:plasma membrane"/>
    <property type="evidence" value="ECO:0007669"/>
    <property type="project" value="TreeGrafter"/>
</dbReference>
<dbReference type="Pfam" id="PF23128">
    <property type="entry name" value="YbjQ_4"/>
    <property type="match status" value="1"/>
</dbReference>
<dbReference type="AlphaFoldDB" id="A0A1Y2HDH9"/>
<dbReference type="InterPro" id="IPR038983">
    <property type="entry name" value="C2CD5"/>
</dbReference>
<evidence type="ECO:0000313" key="5">
    <source>
        <dbReference type="Proteomes" id="UP000193411"/>
    </source>
</evidence>
<gene>
    <name evidence="4" type="ORF">BCR44DRAFT_1439955</name>
</gene>
<dbReference type="Proteomes" id="UP000193411">
    <property type="component" value="Unassembled WGS sequence"/>
</dbReference>
<keyword evidence="5" id="KW-1185">Reference proteome</keyword>
<dbReference type="GO" id="GO:0031340">
    <property type="term" value="P:positive regulation of vesicle fusion"/>
    <property type="evidence" value="ECO:0007669"/>
    <property type="project" value="TreeGrafter"/>
</dbReference>
<sequence>DPASSAFAPLPSPTIAPNSSVVTPMTPTTLLRNPPPGLSQPSRPHVPLLHHNARHRHSAATNTQRRRRRRSLTHWLEHPILLTTLTRFPAYSIVNLAGLVTAKSVKLLSTYDSTPAATRDAWWGELRDEVRAHAKHLRCTHVLGYSESTAIHDDLVVLSATGTAANLDPTNTKAAGVCRLTHVPYPARSTTLHAALATCAACGRRPVPPLVLATVDPPLDLPASVGPGVLIEAHVLRPKKKKDGETNAALVSDAIPFAEFDLHRQLTGKLRAVGGNAVFGLKVQLVLGDEHLVAVATGTAFRLPWIPGPEPVVAGGLGSGSGLMREGHGTNNSNGNKAGGGDASSSSDSDSDSSTSSVSVTGLGLGLAGVPDSSYTPSVLHNNAADDPLNNSSDALNTNAMADPAMLGSVTYNCAPPALHIPAPGPMFAHQIVVAVRQALLSAPSPTGVPGDASSKPDARPSSSFASATNRRSLSGAAASAAAAAFPVPPPPPNPNALGDMVASNPSASDLFGPLGTAMGNGGAAASGPDRLAAIMNALYMQTSLQFAMLRPCLLAGVSHDVSILDGGVLQVRMVGTVMGRVDVPGELSALLGDADADAGQASILPSSAAAAGFGLGAGLGFGGTSGVEITPLASIPHTRITTYLGRLALHFVKEIAEHHHQSYVSHHVVSHPVPLAYACPPNSAPNAWDPLLAGSVGADDVDAGGMGAFVQTTWTEIMAVVGAHVQALGGNALMAFRVEHSGFHDGLKNQMYALVCVSGDVCSVVPTAGWRRAGRVRLWA</sequence>
<organism evidence="4 5">
    <name type="scientific">Catenaria anguillulae PL171</name>
    <dbReference type="NCBI Taxonomy" id="765915"/>
    <lineage>
        <taxon>Eukaryota</taxon>
        <taxon>Fungi</taxon>
        <taxon>Fungi incertae sedis</taxon>
        <taxon>Blastocladiomycota</taxon>
        <taxon>Blastocladiomycetes</taxon>
        <taxon>Blastocladiales</taxon>
        <taxon>Catenariaceae</taxon>
        <taxon>Catenaria</taxon>
    </lineage>
</organism>
<evidence type="ECO:0000313" key="4">
    <source>
        <dbReference type="EMBL" id="ORZ32637.1"/>
    </source>
</evidence>
<dbReference type="PANTHER" id="PTHR37412:SF2">
    <property type="entry name" value="C2 DOMAIN-CONTAINING PROTEIN 5"/>
    <property type="match status" value="1"/>
</dbReference>
<feature type="region of interest" description="Disordered" evidence="1">
    <location>
        <begin position="1"/>
        <end position="22"/>
    </location>
</feature>
<feature type="domain" description="C2" evidence="2">
    <location>
        <begin position="206"/>
        <end position="303"/>
    </location>
</feature>
<dbReference type="GO" id="GO:0090314">
    <property type="term" value="P:positive regulation of protein targeting to membrane"/>
    <property type="evidence" value="ECO:0007669"/>
    <property type="project" value="TreeGrafter"/>
</dbReference>
<dbReference type="GO" id="GO:0010828">
    <property type="term" value="P:positive regulation of D-glucose transmembrane transport"/>
    <property type="evidence" value="ECO:0007669"/>
    <property type="project" value="TreeGrafter"/>
</dbReference>
<dbReference type="GO" id="GO:0005509">
    <property type="term" value="F:calcium ion binding"/>
    <property type="evidence" value="ECO:0007669"/>
    <property type="project" value="TreeGrafter"/>
</dbReference>
<evidence type="ECO:0000256" key="1">
    <source>
        <dbReference type="SAM" id="MobiDB-lite"/>
    </source>
</evidence>
<reference evidence="4 5" key="1">
    <citation type="submission" date="2016-07" db="EMBL/GenBank/DDBJ databases">
        <title>Pervasive Adenine N6-methylation of Active Genes in Fungi.</title>
        <authorList>
            <consortium name="DOE Joint Genome Institute"/>
            <person name="Mondo S.J."/>
            <person name="Dannebaum R.O."/>
            <person name="Kuo R.C."/>
            <person name="Labutti K."/>
            <person name="Haridas S."/>
            <person name="Kuo A."/>
            <person name="Salamov A."/>
            <person name="Ahrendt S.R."/>
            <person name="Lipzen A."/>
            <person name="Sullivan W."/>
            <person name="Andreopoulos W.B."/>
            <person name="Clum A."/>
            <person name="Lindquist E."/>
            <person name="Daum C."/>
            <person name="Ramamoorthy G.K."/>
            <person name="Gryganskyi A."/>
            <person name="Culley D."/>
            <person name="Magnuson J.K."/>
            <person name="James T.Y."/>
            <person name="O'Malley M.A."/>
            <person name="Stajich J.E."/>
            <person name="Spatafora J.W."/>
            <person name="Visel A."/>
            <person name="Grigoriev I.V."/>
        </authorList>
    </citation>
    <scope>NUCLEOTIDE SEQUENCE [LARGE SCALE GENOMIC DNA]</scope>
    <source>
        <strain evidence="4 5">PL171</strain>
    </source>
</reference>
<feature type="domain" description="C2CD5 C-terminal" evidence="3">
    <location>
        <begin position="703"/>
        <end position="765"/>
    </location>
</feature>
<accession>A0A1Y2HDH9</accession>
<dbReference type="Pfam" id="PF23025">
    <property type="entry name" value="YbjQ_2"/>
    <property type="match status" value="2"/>
</dbReference>
<feature type="domain" description="C2" evidence="2">
    <location>
        <begin position="80"/>
        <end position="169"/>
    </location>
</feature>
<feature type="compositionally biased region" description="Polar residues" evidence="1">
    <location>
        <begin position="461"/>
        <end position="470"/>
    </location>
</feature>
<comment type="caution">
    <text evidence="4">The sequence shown here is derived from an EMBL/GenBank/DDBJ whole genome shotgun (WGS) entry which is preliminary data.</text>
</comment>
<dbReference type="PANTHER" id="PTHR37412">
    <property type="entry name" value="C2 DOMAIN-CONTAINING PROTEIN 5"/>
    <property type="match status" value="1"/>
</dbReference>
<dbReference type="InterPro" id="IPR056431">
    <property type="entry name" value="C2CD5_YbjQ-rel_dom"/>
</dbReference>
<proteinExistence type="predicted"/>
<dbReference type="OrthoDB" id="5599151at2759"/>
<evidence type="ECO:0000259" key="2">
    <source>
        <dbReference type="Pfam" id="PF23025"/>
    </source>
</evidence>
<dbReference type="GO" id="GO:0005544">
    <property type="term" value="F:calcium-dependent phospholipid binding"/>
    <property type="evidence" value="ECO:0007669"/>
    <property type="project" value="InterPro"/>
</dbReference>
<dbReference type="STRING" id="765915.A0A1Y2HDH9"/>
<feature type="non-terminal residue" evidence="4">
    <location>
        <position position="1"/>
    </location>
</feature>
<feature type="compositionally biased region" description="Low complexity" evidence="1">
    <location>
        <begin position="343"/>
        <end position="360"/>
    </location>
</feature>